<dbReference type="Proteomes" id="UP000267536">
    <property type="component" value="Unassembled WGS sequence"/>
</dbReference>
<protein>
    <submittedName>
        <fullName evidence="2">ATP-dependent Clp protease ATP-binding subunit</fullName>
    </submittedName>
</protein>
<evidence type="ECO:0000313" key="2">
    <source>
        <dbReference type="EMBL" id="RPA65637.1"/>
    </source>
</evidence>
<sequence length="316" mass="34098">MFGRFTRDDKMLLAFATQEAADLEHHRLGNDHLILGMLCNARTPLYGVLTEAGLNLIDARDASRAYHDENDTDDDAAAEQNAADRYEEDREALRSIGIDLDKVRAAVRDRFGDDLADGWAERPHRGRGRGRGDCGPRGGRGRGHGHGRGRGRGGYGPQAWGPQPWGPQAWGPQGYGPQGYGPQGYGPQGWGPAPWAPQDADAEDGQSKGWDPDRRGRGWDGAEFGTGGPFESGRGRRGPRGRGMRPRFAPQVRQALEAAARIARERNDRGLRAEYLLLGIIEVADPASVAVINSATTPDDLKAAILASLPEAPAGV</sequence>
<accession>A0A3N4GW29</accession>
<keyword evidence="2" id="KW-0547">Nucleotide-binding</keyword>
<feature type="compositionally biased region" description="Low complexity" evidence="1">
    <location>
        <begin position="157"/>
        <end position="172"/>
    </location>
</feature>
<evidence type="ECO:0000313" key="3">
    <source>
        <dbReference type="Proteomes" id="UP000267536"/>
    </source>
</evidence>
<dbReference type="GO" id="GO:0005524">
    <property type="term" value="F:ATP binding"/>
    <property type="evidence" value="ECO:0007669"/>
    <property type="project" value="UniProtKB-KW"/>
</dbReference>
<dbReference type="Gene3D" id="1.10.1780.10">
    <property type="entry name" value="Clp, N-terminal domain"/>
    <property type="match status" value="2"/>
</dbReference>
<feature type="compositionally biased region" description="Gly residues" evidence="1">
    <location>
        <begin position="173"/>
        <end position="189"/>
    </location>
</feature>
<reference evidence="2 3" key="1">
    <citation type="submission" date="2018-11" db="EMBL/GenBank/DDBJ databases">
        <title>Draft genome sequence of Gordonia sp. RS15-1S isolated from rice stems.</title>
        <authorList>
            <person name="Muangham S."/>
        </authorList>
    </citation>
    <scope>NUCLEOTIDE SEQUENCE [LARGE SCALE GENOMIC DNA]</scope>
    <source>
        <strain evidence="2 3">RS15-1S</strain>
    </source>
</reference>
<keyword evidence="2" id="KW-0645">Protease</keyword>
<dbReference type="AlphaFoldDB" id="A0A3N4GW29"/>
<organism evidence="2 3">
    <name type="scientific">Gordonia oryzae</name>
    <dbReference type="NCBI Taxonomy" id="2487349"/>
    <lineage>
        <taxon>Bacteria</taxon>
        <taxon>Bacillati</taxon>
        <taxon>Actinomycetota</taxon>
        <taxon>Actinomycetes</taxon>
        <taxon>Mycobacteriales</taxon>
        <taxon>Gordoniaceae</taxon>
        <taxon>Gordonia</taxon>
    </lineage>
</organism>
<dbReference type="EMBL" id="RKMH01000002">
    <property type="protein sequence ID" value="RPA65637.1"/>
    <property type="molecule type" value="Genomic_DNA"/>
</dbReference>
<feature type="compositionally biased region" description="Basic and acidic residues" evidence="1">
    <location>
        <begin position="210"/>
        <end position="220"/>
    </location>
</feature>
<dbReference type="GO" id="GO:0008233">
    <property type="term" value="F:peptidase activity"/>
    <property type="evidence" value="ECO:0007669"/>
    <property type="project" value="UniProtKB-KW"/>
</dbReference>
<feature type="compositionally biased region" description="Basic residues" evidence="1">
    <location>
        <begin position="235"/>
        <end position="245"/>
    </location>
</feature>
<dbReference type="GO" id="GO:0006508">
    <property type="term" value="P:proteolysis"/>
    <property type="evidence" value="ECO:0007669"/>
    <property type="project" value="UniProtKB-KW"/>
</dbReference>
<keyword evidence="2" id="KW-0378">Hydrolase</keyword>
<keyword evidence="2" id="KW-0067">ATP-binding</keyword>
<feature type="compositionally biased region" description="Basic residues" evidence="1">
    <location>
        <begin position="139"/>
        <end position="151"/>
    </location>
</feature>
<dbReference type="RefSeq" id="WP_123925417.1">
    <property type="nucleotide sequence ID" value="NZ_JBPSDP010000009.1"/>
</dbReference>
<feature type="region of interest" description="Disordered" evidence="1">
    <location>
        <begin position="116"/>
        <end position="246"/>
    </location>
</feature>
<gene>
    <name evidence="2" type="ORF">EF294_02450</name>
</gene>
<dbReference type="OrthoDB" id="3628183at2"/>
<keyword evidence="3" id="KW-1185">Reference proteome</keyword>
<dbReference type="SUPFAM" id="SSF81923">
    <property type="entry name" value="Double Clp-N motif"/>
    <property type="match status" value="2"/>
</dbReference>
<proteinExistence type="predicted"/>
<comment type="caution">
    <text evidence="2">The sequence shown here is derived from an EMBL/GenBank/DDBJ whole genome shotgun (WGS) entry which is preliminary data.</text>
</comment>
<name>A0A3N4GW29_9ACTN</name>
<dbReference type="InterPro" id="IPR036628">
    <property type="entry name" value="Clp_N_dom_sf"/>
</dbReference>
<evidence type="ECO:0000256" key="1">
    <source>
        <dbReference type="SAM" id="MobiDB-lite"/>
    </source>
</evidence>